<protein>
    <submittedName>
        <fullName evidence="3">Uncharacterized protein</fullName>
    </submittedName>
</protein>
<dbReference type="AlphaFoldDB" id="J0WWW0"/>
<feature type="coiled-coil region" evidence="1">
    <location>
        <begin position="179"/>
        <end position="206"/>
    </location>
</feature>
<feature type="compositionally biased region" description="Pro residues" evidence="2">
    <location>
        <begin position="409"/>
        <end position="422"/>
    </location>
</feature>
<accession>J0WWW0</accession>
<dbReference type="InParanoid" id="J0WWW0"/>
<evidence type="ECO:0000313" key="3">
    <source>
        <dbReference type="EMBL" id="EJD38071.1"/>
    </source>
</evidence>
<proteinExistence type="predicted"/>
<feature type="region of interest" description="Disordered" evidence="2">
    <location>
        <begin position="207"/>
        <end position="324"/>
    </location>
</feature>
<feature type="compositionally biased region" description="Basic and acidic residues" evidence="2">
    <location>
        <begin position="461"/>
        <end position="471"/>
    </location>
</feature>
<keyword evidence="1" id="KW-0175">Coiled coil</keyword>
<evidence type="ECO:0000256" key="1">
    <source>
        <dbReference type="SAM" id="Coils"/>
    </source>
</evidence>
<dbReference type="EMBL" id="JH687830">
    <property type="protein sequence ID" value="EJD38071.1"/>
    <property type="molecule type" value="Genomic_DNA"/>
</dbReference>
<feature type="compositionally biased region" description="Pro residues" evidence="2">
    <location>
        <begin position="303"/>
        <end position="324"/>
    </location>
</feature>
<feature type="coiled-coil region" evidence="1">
    <location>
        <begin position="38"/>
        <end position="72"/>
    </location>
</feature>
<organism evidence="3 4">
    <name type="scientific">Auricularia subglabra (strain TFB-10046 / SS5)</name>
    <name type="common">White-rot fungus</name>
    <name type="synonym">Auricularia delicata (strain TFB10046)</name>
    <dbReference type="NCBI Taxonomy" id="717982"/>
    <lineage>
        <taxon>Eukaryota</taxon>
        <taxon>Fungi</taxon>
        <taxon>Dikarya</taxon>
        <taxon>Basidiomycota</taxon>
        <taxon>Agaricomycotina</taxon>
        <taxon>Agaricomycetes</taxon>
        <taxon>Auriculariales</taxon>
        <taxon>Auriculariaceae</taxon>
        <taxon>Auricularia</taxon>
    </lineage>
</organism>
<dbReference type="Proteomes" id="UP000006514">
    <property type="component" value="Unassembled WGS sequence"/>
</dbReference>
<keyword evidence="4" id="KW-1185">Reference proteome</keyword>
<feature type="compositionally biased region" description="Low complexity" evidence="2">
    <location>
        <begin position="260"/>
        <end position="285"/>
    </location>
</feature>
<sequence>MTQNDLKLHLDATRARCSALQTRLSATLDALDAAHAARDAEERATRAASAAVRKAEEERDQLRDAVALLAEKIEADGDWRVFRPASMRLVEPAEGRALLDMRPVEDGDDDRAAFVQPLLASMGHQLEAERRRREDAEQQVALLSAQVARREAELEARLDPDPRHDERERMTRDAALGVLDLTLARNRALEADVKVLEAKLKALRVYPAESPPPRPSSSRPTLVNSPQKRKALAPDRVRSAPPISPARSIRELVPPPGPRPTFFSPRRASRPRSSPSPQSTPNSPRATVTPSPVRSRSPALGRHPPPPQLQRPRTPSPRLPPPPAVEALNAHLLAIEDGMAELHRERDRLAALPPQPAPVDPAHFARVGLLEAECVRLRRRVRELEAGAAQHADSGLLEEDPDTTIRPARPLPPAPLLPPIELRPPSRASPLGQRTYPAPAYASAVDARHPRPLDAQVPDAQDSHDAHDAQEQRMAQLAAELAHAQDGVAERERAMDELRAEISRLRSANVAGGA</sequence>
<feature type="coiled-coil region" evidence="1">
    <location>
        <begin position="119"/>
        <end position="153"/>
    </location>
</feature>
<evidence type="ECO:0000313" key="4">
    <source>
        <dbReference type="Proteomes" id="UP000006514"/>
    </source>
</evidence>
<evidence type="ECO:0000256" key="2">
    <source>
        <dbReference type="SAM" id="MobiDB-lite"/>
    </source>
</evidence>
<gene>
    <name evidence="3" type="ORF">AURDEDRAFT_187853</name>
</gene>
<feature type="region of interest" description="Disordered" evidence="2">
    <location>
        <begin position="386"/>
        <end position="475"/>
    </location>
</feature>
<dbReference type="OrthoDB" id="2800708at2759"/>
<reference evidence="4" key="1">
    <citation type="journal article" date="2012" name="Science">
        <title>The Paleozoic origin of enzymatic lignin decomposition reconstructed from 31 fungal genomes.</title>
        <authorList>
            <person name="Floudas D."/>
            <person name="Binder M."/>
            <person name="Riley R."/>
            <person name="Barry K."/>
            <person name="Blanchette R.A."/>
            <person name="Henrissat B."/>
            <person name="Martinez A.T."/>
            <person name="Otillar R."/>
            <person name="Spatafora J.W."/>
            <person name="Yadav J.S."/>
            <person name="Aerts A."/>
            <person name="Benoit I."/>
            <person name="Boyd A."/>
            <person name="Carlson A."/>
            <person name="Copeland A."/>
            <person name="Coutinho P.M."/>
            <person name="de Vries R.P."/>
            <person name="Ferreira P."/>
            <person name="Findley K."/>
            <person name="Foster B."/>
            <person name="Gaskell J."/>
            <person name="Glotzer D."/>
            <person name="Gorecki P."/>
            <person name="Heitman J."/>
            <person name="Hesse C."/>
            <person name="Hori C."/>
            <person name="Igarashi K."/>
            <person name="Jurgens J.A."/>
            <person name="Kallen N."/>
            <person name="Kersten P."/>
            <person name="Kohler A."/>
            <person name="Kuees U."/>
            <person name="Kumar T.K.A."/>
            <person name="Kuo A."/>
            <person name="LaButti K."/>
            <person name="Larrondo L.F."/>
            <person name="Lindquist E."/>
            <person name="Ling A."/>
            <person name="Lombard V."/>
            <person name="Lucas S."/>
            <person name="Lundell T."/>
            <person name="Martin R."/>
            <person name="McLaughlin D.J."/>
            <person name="Morgenstern I."/>
            <person name="Morin E."/>
            <person name="Murat C."/>
            <person name="Nagy L.G."/>
            <person name="Nolan M."/>
            <person name="Ohm R.A."/>
            <person name="Patyshakuliyeva A."/>
            <person name="Rokas A."/>
            <person name="Ruiz-Duenas F.J."/>
            <person name="Sabat G."/>
            <person name="Salamov A."/>
            <person name="Samejima M."/>
            <person name="Schmutz J."/>
            <person name="Slot J.C."/>
            <person name="St John F."/>
            <person name="Stenlid J."/>
            <person name="Sun H."/>
            <person name="Sun S."/>
            <person name="Syed K."/>
            <person name="Tsang A."/>
            <person name="Wiebenga A."/>
            <person name="Young D."/>
            <person name="Pisabarro A."/>
            <person name="Eastwood D.C."/>
            <person name="Martin F."/>
            <person name="Cullen D."/>
            <person name="Grigoriev I.V."/>
            <person name="Hibbett D.S."/>
        </authorList>
    </citation>
    <scope>NUCLEOTIDE SEQUENCE [LARGE SCALE GENOMIC DNA]</scope>
    <source>
        <strain evidence="4">TFB10046</strain>
    </source>
</reference>
<dbReference type="KEGG" id="adl:AURDEDRAFT_187853"/>
<name>J0WWW0_AURST</name>